<keyword evidence="4 8" id="KW-0547">Nucleotide-binding</keyword>
<keyword evidence="2 8" id="KW-0808">Transferase</keyword>
<evidence type="ECO:0000256" key="5">
    <source>
        <dbReference type="ARBA" id="ARBA00022777"/>
    </source>
</evidence>
<keyword evidence="3 8" id="KW-0791">Threonine biosynthesis</keyword>
<evidence type="ECO:0000256" key="4">
    <source>
        <dbReference type="ARBA" id="ARBA00022741"/>
    </source>
</evidence>
<dbReference type="InterPro" id="IPR011009">
    <property type="entry name" value="Kinase-like_dom_sf"/>
</dbReference>
<dbReference type="PANTHER" id="PTHR21064:SF6">
    <property type="entry name" value="AMINOGLYCOSIDE PHOSPHOTRANSFERASE DOMAIN-CONTAINING PROTEIN"/>
    <property type="match status" value="1"/>
</dbReference>
<proteinExistence type="inferred from homology"/>
<dbReference type="HAMAP" id="MF_00301">
    <property type="entry name" value="Homoser_kinase_2"/>
    <property type="match status" value="1"/>
</dbReference>
<dbReference type="Gene3D" id="3.30.200.20">
    <property type="entry name" value="Phosphorylase Kinase, domain 1"/>
    <property type="match status" value="1"/>
</dbReference>
<dbReference type="Gene3D" id="3.90.1200.10">
    <property type="match status" value="1"/>
</dbReference>
<keyword evidence="1 8" id="KW-0028">Amino-acid biosynthesis</keyword>
<sequence>MAVYTAVPEDDARALVARLGLGRLTRFEGIRGGIENSNWFVDTDGGPGTGRYVLTLFERLQPAELPYYLGLMQHLAARGIPVPDPQPDAAGALQFTLQGKPAALLTRLDGSHRLAPDLHHCTQVGAVLARLHLAARDYHHEQDHPRGLAWWEATVPTVLPYLGADHAALLRDELAFQQAVAGSADSLALPRGPIHADLFRDNVMFDGLPAHEKLTGLLDFFFAGTDAWLFDIAVCLNDWCIDLDSGRLDEARATAFVAAYAAERPLTPAEHRLMPAMLRAAAFRFWLSRLWDLHLPRPAALLKPHDPTHFERVLRERLERPWHPPS</sequence>
<comment type="caution">
    <text evidence="11">The sequence shown here is derived from an EMBL/GenBank/DDBJ whole genome shotgun (WGS) entry which is preliminary data.</text>
</comment>
<evidence type="ECO:0000256" key="3">
    <source>
        <dbReference type="ARBA" id="ARBA00022697"/>
    </source>
</evidence>
<dbReference type="NCBIfam" id="TIGR00938">
    <property type="entry name" value="thrB_alt"/>
    <property type="match status" value="1"/>
</dbReference>
<evidence type="ECO:0000259" key="10">
    <source>
        <dbReference type="Pfam" id="PF01636"/>
    </source>
</evidence>
<dbReference type="EC" id="2.7.1.39" evidence="8 9"/>
<dbReference type="EMBL" id="SACT01000006">
    <property type="protein sequence ID" value="RVT50155.1"/>
    <property type="molecule type" value="Genomic_DNA"/>
</dbReference>
<dbReference type="RefSeq" id="WP_128199665.1">
    <property type="nucleotide sequence ID" value="NZ_SACT01000006.1"/>
</dbReference>
<keyword evidence="12" id="KW-1185">Reference proteome</keyword>
<evidence type="ECO:0000256" key="8">
    <source>
        <dbReference type="HAMAP-Rule" id="MF_00301"/>
    </source>
</evidence>
<feature type="domain" description="Aminoglycoside phosphotransferase" evidence="10">
    <location>
        <begin position="28"/>
        <end position="266"/>
    </location>
</feature>
<evidence type="ECO:0000256" key="9">
    <source>
        <dbReference type="NCBIfam" id="TIGR00938"/>
    </source>
</evidence>
<dbReference type="OrthoDB" id="9777460at2"/>
<reference evidence="11 12" key="1">
    <citation type="submission" date="2019-01" db="EMBL/GenBank/DDBJ databases">
        <authorList>
            <person name="Chen W.-M."/>
        </authorList>
    </citation>
    <scope>NUCLEOTIDE SEQUENCE [LARGE SCALE GENOMIC DNA]</scope>
    <source>
        <strain evidence="11 12">ICH-3</strain>
    </source>
</reference>
<comment type="similarity">
    <text evidence="7 8">Belongs to the pseudomonas-type ThrB family.</text>
</comment>
<evidence type="ECO:0000313" key="11">
    <source>
        <dbReference type="EMBL" id="RVT50155.1"/>
    </source>
</evidence>
<evidence type="ECO:0000256" key="7">
    <source>
        <dbReference type="ARBA" id="ARBA00038240"/>
    </source>
</evidence>
<dbReference type="PANTHER" id="PTHR21064">
    <property type="entry name" value="AMINOGLYCOSIDE PHOSPHOTRANSFERASE DOMAIN-CONTAINING PROTEIN-RELATED"/>
    <property type="match status" value="1"/>
</dbReference>
<keyword evidence="5 8" id="KW-0418">Kinase</keyword>
<gene>
    <name evidence="8" type="primary">thrB</name>
    <name evidence="11" type="ORF">ENE75_17770</name>
</gene>
<dbReference type="Pfam" id="PF01636">
    <property type="entry name" value="APH"/>
    <property type="match status" value="1"/>
</dbReference>
<dbReference type="InterPro" id="IPR002575">
    <property type="entry name" value="Aminoglycoside_PTrfase"/>
</dbReference>
<comment type="pathway">
    <text evidence="8">Amino-acid biosynthesis; L-threonine biosynthesis; L-threonine from L-aspartate: step 4/5.</text>
</comment>
<dbReference type="GO" id="GO:0004413">
    <property type="term" value="F:homoserine kinase activity"/>
    <property type="evidence" value="ECO:0007669"/>
    <property type="project" value="UniProtKB-UniRule"/>
</dbReference>
<dbReference type="InterPro" id="IPR005280">
    <property type="entry name" value="Homoserine_kinase_II"/>
</dbReference>
<evidence type="ECO:0000256" key="1">
    <source>
        <dbReference type="ARBA" id="ARBA00022605"/>
    </source>
</evidence>
<dbReference type="CDD" id="cd05153">
    <property type="entry name" value="HomoserineK_II"/>
    <property type="match status" value="1"/>
</dbReference>
<evidence type="ECO:0000256" key="6">
    <source>
        <dbReference type="ARBA" id="ARBA00022840"/>
    </source>
</evidence>
<dbReference type="GO" id="GO:0005524">
    <property type="term" value="F:ATP binding"/>
    <property type="evidence" value="ECO:0007669"/>
    <property type="project" value="UniProtKB-KW"/>
</dbReference>
<dbReference type="GO" id="GO:0009088">
    <property type="term" value="P:threonine biosynthetic process"/>
    <property type="evidence" value="ECO:0007669"/>
    <property type="project" value="UniProtKB-UniRule"/>
</dbReference>
<accession>A0A3S2U1P9</accession>
<name>A0A3S2U1P9_9BURK</name>
<dbReference type="InterPro" id="IPR050249">
    <property type="entry name" value="Pseudomonas-type_ThrB"/>
</dbReference>
<dbReference type="AlphaFoldDB" id="A0A3S2U1P9"/>
<dbReference type="Proteomes" id="UP000288178">
    <property type="component" value="Unassembled WGS sequence"/>
</dbReference>
<evidence type="ECO:0000313" key="12">
    <source>
        <dbReference type="Proteomes" id="UP000288178"/>
    </source>
</evidence>
<dbReference type="UniPathway" id="UPA00050">
    <property type="reaction ID" value="UER00064"/>
</dbReference>
<protein>
    <recommendedName>
        <fullName evidence="8 9">Homoserine kinase</fullName>
        <shortName evidence="8">HK</shortName>
        <shortName evidence="8">HSK</shortName>
        <ecNumber evidence="8 9">2.7.1.39</ecNumber>
    </recommendedName>
</protein>
<organism evidence="11 12">
    <name type="scientific">Rubrivivax albus</name>
    <dbReference type="NCBI Taxonomy" id="2499835"/>
    <lineage>
        <taxon>Bacteria</taxon>
        <taxon>Pseudomonadati</taxon>
        <taxon>Pseudomonadota</taxon>
        <taxon>Betaproteobacteria</taxon>
        <taxon>Burkholderiales</taxon>
        <taxon>Sphaerotilaceae</taxon>
        <taxon>Rubrivivax</taxon>
    </lineage>
</organism>
<dbReference type="SUPFAM" id="SSF56112">
    <property type="entry name" value="Protein kinase-like (PK-like)"/>
    <property type="match status" value="1"/>
</dbReference>
<evidence type="ECO:0000256" key="2">
    <source>
        <dbReference type="ARBA" id="ARBA00022679"/>
    </source>
</evidence>
<dbReference type="NCBIfam" id="NF003558">
    <property type="entry name" value="PRK05231.1"/>
    <property type="match status" value="1"/>
</dbReference>
<keyword evidence="6 8" id="KW-0067">ATP-binding</keyword>
<comment type="catalytic activity">
    <reaction evidence="8">
        <text>L-homoserine + ATP = O-phospho-L-homoserine + ADP + H(+)</text>
        <dbReference type="Rhea" id="RHEA:13985"/>
        <dbReference type="ChEBI" id="CHEBI:15378"/>
        <dbReference type="ChEBI" id="CHEBI:30616"/>
        <dbReference type="ChEBI" id="CHEBI:57476"/>
        <dbReference type="ChEBI" id="CHEBI:57590"/>
        <dbReference type="ChEBI" id="CHEBI:456216"/>
        <dbReference type="EC" id="2.7.1.39"/>
    </reaction>
</comment>